<feature type="chain" id="PRO_5001574361" evidence="13">
    <location>
        <begin position="26"/>
        <end position="1040"/>
    </location>
</feature>
<dbReference type="FunFam" id="3.80.10.10:FF:000095">
    <property type="entry name" value="LRR receptor-like serine/threonine-protein kinase GSO1"/>
    <property type="match status" value="1"/>
</dbReference>
<dbReference type="InterPro" id="IPR046956">
    <property type="entry name" value="RLP23-like"/>
</dbReference>
<feature type="domain" description="Disease resistance R13L4/SHOC-2-like LRR" evidence="15">
    <location>
        <begin position="384"/>
        <end position="539"/>
    </location>
</feature>
<organism evidence="16">
    <name type="scientific">Eucalyptus grandis</name>
    <name type="common">Flooded gum</name>
    <dbReference type="NCBI Taxonomy" id="71139"/>
    <lineage>
        <taxon>Eukaryota</taxon>
        <taxon>Viridiplantae</taxon>
        <taxon>Streptophyta</taxon>
        <taxon>Embryophyta</taxon>
        <taxon>Tracheophyta</taxon>
        <taxon>Spermatophyta</taxon>
        <taxon>Magnoliopsida</taxon>
        <taxon>eudicotyledons</taxon>
        <taxon>Gunneridae</taxon>
        <taxon>Pentapetalae</taxon>
        <taxon>rosids</taxon>
        <taxon>malvids</taxon>
        <taxon>Myrtales</taxon>
        <taxon>Myrtaceae</taxon>
        <taxon>Myrtoideae</taxon>
        <taxon>Eucalypteae</taxon>
        <taxon>Eucalyptus</taxon>
    </lineage>
</organism>
<dbReference type="FunFam" id="3.80.10.10:FF:000111">
    <property type="entry name" value="LRR receptor-like serine/threonine-protein kinase ERECTA"/>
    <property type="match status" value="1"/>
</dbReference>
<keyword evidence="7" id="KW-0677">Repeat</keyword>
<dbReference type="FunFam" id="3.80.10.10:FF:000213">
    <property type="entry name" value="Tyrosine-sulfated glycopeptide receptor 1"/>
    <property type="match status" value="1"/>
</dbReference>
<dbReference type="Gramene" id="KCW66047">
    <property type="protein sequence ID" value="KCW66047"/>
    <property type="gene ID" value="EUGRSUZ_G03338"/>
</dbReference>
<dbReference type="SUPFAM" id="SSF52047">
    <property type="entry name" value="RNI-like"/>
    <property type="match status" value="1"/>
</dbReference>
<keyword evidence="5 12" id="KW-0812">Transmembrane</keyword>
<dbReference type="Pfam" id="PF00560">
    <property type="entry name" value="LRR_1"/>
    <property type="match status" value="8"/>
</dbReference>
<evidence type="ECO:0000256" key="3">
    <source>
        <dbReference type="ARBA" id="ARBA00022475"/>
    </source>
</evidence>
<evidence type="ECO:0000256" key="10">
    <source>
        <dbReference type="ARBA" id="ARBA00023170"/>
    </source>
</evidence>
<comment type="similarity">
    <text evidence="2">Belongs to the RLP family.</text>
</comment>
<dbReference type="eggNOG" id="KOG0619">
    <property type="taxonomic scope" value="Eukaryota"/>
</dbReference>
<evidence type="ECO:0000256" key="7">
    <source>
        <dbReference type="ARBA" id="ARBA00022737"/>
    </source>
</evidence>
<evidence type="ECO:0000256" key="11">
    <source>
        <dbReference type="ARBA" id="ARBA00023180"/>
    </source>
</evidence>
<dbReference type="Pfam" id="PF23598">
    <property type="entry name" value="LRR_14"/>
    <property type="match status" value="1"/>
</dbReference>
<keyword evidence="10" id="KW-0675">Receptor</keyword>
<evidence type="ECO:0000256" key="8">
    <source>
        <dbReference type="ARBA" id="ARBA00022989"/>
    </source>
</evidence>
<keyword evidence="8 12" id="KW-1133">Transmembrane helix</keyword>
<dbReference type="PRINTS" id="PR00019">
    <property type="entry name" value="LEURICHRPT"/>
</dbReference>
<dbReference type="SUPFAM" id="SSF52058">
    <property type="entry name" value="L domain-like"/>
    <property type="match status" value="2"/>
</dbReference>
<dbReference type="GO" id="GO:0005886">
    <property type="term" value="C:plasma membrane"/>
    <property type="evidence" value="ECO:0007669"/>
    <property type="project" value="UniProtKB-SubCell"/>
</dbReference>
<dbReference type="Pfam" id="PF08263">
    <property type="entry name" value="LRRNT_2"/>
    <property type="match status" value="1"/>
</dbReference>
<keyword evidence="3" id="KW-1003">Cell membrane</keyword>
<reference evidence="16" key="1">
    <citation type="submission" date="2013-07" db="EMBL/GenBank/DDBJ databases">
        <title>The genome of Eucalyptus grandis.</title>
        <authorList>
            <person name="Schmutz J."/>
            <person name="Hayes R."/>
            <person name="Myburg A."/>
            <person name="Tuskan G."/>
            <person name="Grattapaglia D."/>
            <person name="Rokhsar D.S."/>
        </authorList>
    </citation>
    <scope>NUCLEOTIDE SEQUENCE</scope>
    <source>
        <tissue evidence="16">Leaf extractions</tissue>
    </source>
</reference>
<dbReference type="InterPro" id="IPR055414">
    <property type="entry name" value="LRR_R13L4/SHOC2-like"/>
</dbReference>
<evidence type="ECO:0000256" key="2">
    <source>
        <dbReference type="ARBA" id="ARBA00009592"/>
    </source>
</evidence>
<evidence type="ECO:0000256" key="12">
    <source>
        <dbReference type="SAM" id="Phobius"/>
    </source>
</evidence>
<dbReference type="OMA" id="QHGTILH"/>
<comment type="subcellular location">
    <subcellularLocation>
        <location evidence="1">Cell membrane</location>
        <topology evidence="1">Single-pass type I membrane protein</topology>
    </subcellularLocation>
</comment>
<dbReference type="AlphaFoldDB" id="A0A059BIK7"/>
<dbReference type="InterPro" id="IPR001611">
    <property type="entry name" value="Leu-rich_rpt"/>
</dbReference>
<dbReference type="InterPro" id="IPR032675">
    <property type="entry name" value="LRR_dom_sf"/>
</dbReference>
<dbReference type="FunFam" id="3.80.10.10:FF:001347">
    <property type="entry name" value="LRR receptor-like serine/threonine-protein kinase GSO2"/>
    <property type="match status" value="1"/>
</dbReference>
<dbReference type="SMART" id="SM00369">
    <property type="entry name" value="LRR_TYP"/>
    <property type="match status" value="13"/>
</dbReference>
<dbReference type="OrthoDB" id="1600340at2759"/>
<evidence type="ECO:0000256" key="1">
    <source>
        <dbReference type="ARBA" id="ARBA00004251"/>
    </source>
</evidence>
<gene>
    <name evidence="16" type="ORF">EUGRSUZ_G03338</name>
</gene>
<feature type="transmembrane region" description="Helical" evidence="12">
    <location>
        <begin position="980"/>
        <end position="1000"/>
    </location>
</feature>
<feature type="domain" description="Leucine-rich repeat-containing N-terminal plant-type" evidence="14">
    <location>
        <begin position="34"/>
        <end position="71"/>
    </location>
</feature>
<dbReference type="Gene3D" id="3.80.10.10">
    <property type="entry name" value="Ribonuclease Inhibitor"/>
    <property type="match status" value="6"/>
</dbReference>
<dbReference type="FunFam" id="3.80.10.10:FF:000383">
    <property type="entry name" value="Leucine-rich repeat receptor protein kinase EMS1"/>
    <property type="match status" value="1"/>
</dbReference>
<evidence type="ECO:0000256" key="9">
    <source>
        <dbReference type="ARBA" id="ARBA00023136"/>
    </source>
</evidence>
<evidence type="ECO:0000313" key="16">
    <source>
        <dbReference type="EMBL" id="KCW66047.1"/>
    </source>
</evidence>
<dbReference type="PROSITE" id="PS51257">
    <property type="entry name" value="PROKAR_LIPOPROTEIN"/>
    <property type="match status" value="1"/>
</dbReference>
<keyword evidence="9 12" id="KW-0472">Membrane</keyword>
<evidence type="ECO:0000256" key="5">
    <source>
        <dbReference type="ARBA" id="ARBA00022692"/>
    </source>
</evidence>
<dbReference type="KEGG" id="egr:104455968"/>
<dbReference type="InterPro" id="IPR013210">
    <property type="entry name" value="LRR_N_plant-typ"/>
</dbReference>
<dbReference type="EMBL" id="KK198759">
    <property type="protein sequence ID" value="KCW66047.1"/>
    <property type="molecule type" value="Genomic_DNA"/>
</dbReference>
<dbReference type="InParanoid" id="A0A059BIK7"/>
<sequence>MARDSSLYIILISISILAWLSACDGNIPARNCSESDKEALIDFKNGLQDPHYLLSSWQGNDCCWWQGIGCDERTGGITSIDLHGDSGTYDGRLSGEIRPSLARLKSLRFLDLSSNNFDGVPIPEFIGSLENLRYLNLSIAGFHGAIPPSLGNLSNLQYLGLSSEFSTSKANNLGWIFGLGSLKYLALDGVDLSMVNSMWISVLNGFPSLSMLHLSNCHLSGLISSPGLVNFTSLAVLDLSSNNFNSEFPQWLLNVSSLVSVDMSNNGLYGRIPLGLGELPRLQILILSGNHNLSASCTQLFQGSWKRIEVMDLASNKIHGRLPTSIGKMTTLINFDLSWNLVGGGIPSAIGSLCSLVKFDLSSNNLTGTLPEILQRGSETCDSLSSLPNLRYLTLTGNRLRGYLPSWVGQLKHLEELTLDYNFLEGPIPSSLGTLKNLTVLKLGGNQLNGTLPLDLGQLSELDVLDVSFNHLSGTLSEEHFANLRKMKTLDLQSNSFTLNVSIDWMPPFQVWELGMGSCQIGPSFPAWLRHENEITYLDFSNASISGPVPSWFWNISSNFSVLNMSLNLLQGQLPNPLPVGFFARVDLSSNLFQGPLPRPISEIQLLDLSKNQFSGGIPQSLSKYMPNLIFLSLSSNKMTGGLPESIGKMLWLQVIDLANNNLSGRIPPSIGNCLFLQVLDLQNNSLSGLIPASLGQLQLLQSLHLSNNKLSGDLPSSFKSLSSLEMLDIGNNQLNGTIPGWMAEGFIKLRILSLRSNALSGEIPHELSSLSSLQVLDLAENNLTGKIPSSFGDFKEMVEGQARIKYLFYGRMFADNYYEENFPVTTKSQRQSYTKTLSLVTCIDISGNNLDGEFPEEMAKLGGLLILNLSRNSIGGQIPKGISGMSQLLSLDLSSNKLSGAIPQSMSSLSFLSYLNLSDNNFLGKIPYTQQMTTFDPSSYYGNPGLCGAPLNVTCPADEPDKPGTTEDGGGVDEFIDQWFYLSVGLGYAAGILVPAVVLHIKSSWADAYFDFIDRIVRRWLPIGNKRAKLQRNRRQGWR</sequence>
<evidence type="ECO:0000256" key="4">
    <source>
        <dbReference type="ARBA" id="ARBA00022614"/>
    </source>
</evidence>
<evidence type="ECO:0000259" key="15">
    <source>
        <dbReference type="Pfam" id="PF23598"/>
    </source>
</evidence>
<evidence type="ECO:0000256" key="13">
    <source>
        <dbReference type="SAM" id="SignalP"/>
    </source>
</evidence>
<evidence type="ECO:0000256" key="6">
    <source>
        <dbReference type="ARBA" id="ARBA00022729"/>
    </source>
</evidence>
<dbReference type="PANTHER" id="PTHR48063:SF16">
    <property type="entry name" value="LRR RECEPTOR-LIKE SERINE_THREONINE-PROTEIN KINASE GSO1"/>
    <property type="match status" value="1"/>
</dbReference>
<keyword evidence="11" id="KW-0325">Glycoprotein</keyword>
<feature type="signal peptide" evidence="13">
    <location>
        <begin position="1"/>
        <end position="25"/>
    </location>
</feature>
<dbReference type="PANTHER" id="PTHR48063">
    <property type="entry name" value="LRR RECEPTOR-LIKE KINASE"/>
    <property type="match status" value="1"/>
</dbReference>
<protein>
    <submittedName>
        <fullName evidence="16">Uncharacterized protein</fullName>
    </submittedName>
</protein>
<dbReference type="Pfam" id="PF13855">
    <property type="entry name" value="LRR_8"/>
    <property type="match status" value="2"/>
</dbReference>
<name>A0A059BIK7_EUCGR</name>
<accession>A0A059BIK7</accession>
<keyword evidence="4" id="KW-0433">Leucine-rich repeat</keyword>
<keyword evidence="6 13" id="KW-0732">Signal</keyword>
<evidence type="ECO:0000259" key="14">
    <source>
        <dbReference type="Pfam" id="PF08263"/>
    </source>
</evidence>
<proteinExistence type="inferred from homology"/>
<dbReference type="InterPro" id="IPR003591">
    <property type="entry name" value="Leu-rich_rpt_typical-subtyp"/>
</dbReference>